<organism evidence="1 2">
    <name type="scientific">Chlamydia pneumoniae</name>
    <name type="common">Chlamydophila pneumoniae</name>
    <dbReference type="NCBI Taxonomy" id="83558"/>
    <lineage>
        <taxon>Bacteria</taxon>
        <taxon>Pseudomonadati</taxon>
        <taxon>Chlamydiota</taxon>
        <taxon>Chlamydiia</taxon>
        <taxon>Chlamydiales</taxon>
        <taxon>Chlamydiaceae</taxon>
        <taxon>Chlamydia/Chlamydophila group</taxon>
        <taxon>Chlamydia</taxon>
    </lineage>
</organism>
<dbReference type="Proteomes" id="UP000000424">
    <property type="component" value="Chromosome"/>
</dbReference>
<accession>A0ABM5LC32</accession>
<gene>
    <name evidence="1" type="ordered locus">CpB0184</name>
</gene>
<proteinExistence type="predicted"/>
<evidence type="ECO:0000313" key="1">
    <source>
        <dbReference type="EMBL" id="AAP98117.1"/>
    </source>
</evidence>
<protein>
    <submittedName>
        <fullName evidence="1">Uncharacterized protein</fullName>
    </submittedName>
</protein>
<sequence length="133" mass="16132">MHELFKIDGVYYFFKKFMKLFYNNYSLNSHHEKPSSLEKAVQALDSYFYWGGDTTDVLARDDISREIYCVRRLYIRFWIVSISQSLSRIPWRLKRILLRYCTLRGKYVMPILIKRIAILLGLIRFSRLRKSVY</sequence>
<reference evidence="1" key="1">
    <citation type="submission" date="2002-05" db="EMBL/GenBank/DDBJ databases">
        <title>The genome sequence of Chlamydia pneumoniae TW183 and comparison with other Chlamydia strains based on whole genome sequence analysis.</title>
        <authorList>
            <person name="Geng M.M."/>
            <person name="Schuhmacher A."/>
            <person name="Muehldorfer I."/>
            <person name="Bensch K.W."/>
            <person name="Schaefer K.P."/>
            <person name="Schneider S."/>
            <person name="Pohl T."/>
            <person name="Essig A."/>
            <person name="Marre R."/>
            <person name="Melchers K."/>
        </authorList>
    </citation>
    <scope>NUCLEOTIDE SEQUENCE [LARGE SCALE GENOMIC DNA]</scope>
    <source>
        <strain evidence="1">TW-183</strain>
    </source>
</reference>
<evidence type="ECO:0000313" key="2">
    <source>
        <dbReference type="Proteomes" id="UP000000424"/>
    </source>
</evidence>
<name>A0ABM5LC32_CHLPN</name>
<dbReference type="EMBL" id="AE009440">
    <property type="protein sequence ID" value="AAP98117.1"/>
    <property type="molecule type" value="Genomic_DNA"/>
</dbReference>
<keyword evidence="2" id="KW-1185">Reference proteome</keyword>